<gene>
    <name evidence="2" type="ORF">A2903_00565</name>
</gene>
<dbReference type="InterPro" id="IPR053737">
    <property type="entry name" value="Type_II_TA_Toxin"/>
</dbReference>
<dbReference type="STRING" id="1801764.A2903_00565"/>
<evidence type="ECO:0000313" key="3">
    <source>
        <dbReference type="Proteomes" id="UP000178184"/>
    </source>
</evidence>
<dbReference type="PANTHER" id="PTHR35810">
    <property type="entry name" value="CYTOPLASMIC PROTEIN-RELATED"/>
    <property type="match status" value="1"/>
</dbReference>
<comment type="caution">
    <text evidence="2">The sequence shown here is derived from an EMBL/GenBank/DDBJ whole genome shotgun (WGS) entry which is preliminary data.</text>
</comment>
<dbReference type="InterPro" id="IPR003812">
    <property type="entry name" value="Fido"/>
</dbReference>
<dbReference type="AlphaFoldDB" id="A0A1F6WQN9"/>
<evidence type="ECO:0000259" key="1">
    <source>
        <dbReference type="PROSITE" id="PS51459"/>
    </source>
</evidence>
<dbReference type="SUPFAM" id="SSF140931">
    <property type="entry name" value="Fic-like"/>
    <property type="match status" value="1"/>
</dbReference>
<dbReference type="InterPro" id="IPR036597">
    <property type="entry name" value="Fido-like_dom_sf"/>
</dbReference>
<proteinExistence type="predicted"/>
<name>A0A1F6WQN9_9BACT</name>
<dbReference type="Proteomes" id="UP000178184">
    <property type="component" value="Unassembled WGS sequence"/>
</dbReference>
<accession>A0A1F6WQN9</accession>
<dbReference type="PROSITE" id="PS51459">
    <property type="entry name" value="FIDO"/>
    <property type="match status" value="1"/>
</dbReference>
<dbReference type="InterPro" id="IPR011204">
    <property type="entry name" value="Virulence_RhuM-like"/>
</dbReference>
<organism evidence="2 3">
    <name type="scientific">Candidatus Nomurabacteria bacterium RIFCSPLOWO2_01_FULL_33_17</name>
    <dbReference type="NCBI Taxonomy" id="1801764"/>
    <lineage>
        <taxon>Bacteria</taxon>
        <taxon>Candidatus Nomuraibacteriota</taxon>
    </lineage>
</organism>
<dbReference type="EMBL" id="MFUO01000006">
    <property type="protein sequence ID" value="OGI84191.1"/>
    <property type="molecule type" value="Genomic_DNA"/>
</dbReference>
<sequence>MKKKILKNNKELVIYQTKSGAIELRGDFSHETLWATQAQIANVFGVDTRTVNEHIKNILKTNELKESATVRNFRIVQIEGNRQVERDIYHYNLDMVISIGYRVNSKTATLFRQWATKTLKEHLVKGYTINKKVLLKNHEQFLKTVSEIQLLLPTHTILDPKAMIDLVKEFSITWSNLDAYDKDLLFGKGVTKKKIKVKSEEILKEINELKLELLKKGQATDIFAQERVRGSIEGIIGNVMQSFGGADLYPSLEEKAAHLLYFIVKNHPYIDGNKRSGAFVFIRFLRKNGIKGAQNINPAGLVAITLLIAESDPKHKDKLTALVVELLRIGK</sequence>
<dbReference type="PANTHER" id="PTHR35810:SF1">
    <property type="entry name" value="CYTOPLASMIC PROTEIN"/>
    <property type="match status" value="1"/>
</dbReference>
<dbReference type="Pfam" id="PF13310">
    <property type="entry name" value="Virulence_RhuM"/>
    <property type="match status" value="1"/>
</dbReference>
<reference evidence="2 3" key="1">
    <citation type="journal article" date="2016" name="Nat. Commun.">
        <title>Thousands of microbial genomes shed light on interconnected biogeochemical processes in an aquifer system.</title>
        <authorList>
            <person name="Anantharaman K."/>
            <person name="Brown C.T."/>
            <person name="Hug L.A."/>
            <person name="Sharon I."/>
            <person name="Castelle C.J."/>
            <person name="Probst A.J."/>
            <person name="Thomas B.C."/>
            <person name="Singh A."/>
            <person name="Wilkins M.J."/>
            <person name="Karaoz U."/>
            <person name="Brodie E.L."/>
            <person name="Williams K.H."/>
            <person name="Hubbard S.S."/>
            <person name="Banfield J.F."/>
        </authorList>
    </citation>
    <scope>NUCLEOTIDE SEQUENCE [LARGE SCALE GENOMIC DNA]</scope>
</reference>
<protein>
    <recommendedName>
        <fullName evidence="1">Fido domain-containing protein</fullName>
    </recommendedName>
</protein>
<feature type="domain" description="Fido" evidence="1">
    <location>
        <begin position="198"/>
        <end position="325"/>
    </location>
</feature>
<dbReference type="Gene3D" id="1.20.120.1870">
    <property type="entry name" value="Fic/DOC protein, Fido domain"/>
    <property type="match status" value="1"/>
</dbReference>
<evidence type="ECO:0000313" key="2">
    <source>
        <dbReference type="EMBL" id="OGI84191.1"/>
    </source>
</evidence>
<dbReference type="Pfam" id="PF02661">
    <property type="entry name" value="Fic"/>
    <property type="match status" value="1"/>
</dbReference>